<sequence>MQEEKQDLELGKFWARIFGGLGLCATGAVAARMIESETLTVQWGGVGVLAGTLGAFAFMLRKYRRDDEFDRAIDRVTSVQAGLFTIGMIIFQNLIAQMGWIPAEAIPVYAMPGFFILYKTMTAQMLRASLAEGKNAAGILALRA</sequence>
<proteinExistence type="predicted"/>
<gene>
    <name evidence="2" type="ORF">O4G74_04600</name>
</gene>
<dbReference type="RefSeq" id="WP_269401476.1">
    <property type="nucleotide sequence ID" value="NZ_JAPWGW010000001.1"/>
</dbReference>
<feature type="transmembrane region" description="Helical" evidence="1">
    <location>
        <begin position="100"/>
        <end position="118"/>
    </location>
</feature>
<protein>
    <submittedName>
        <fullName evidence="2">Uncharacterized protein</fullName>
    </submittedName>
</protein>
<keyword evidence="1" id="KW-1133">Transmembrane helix</keyword>
<dbReference type="Proteomes" id="UP001083770">
    <property type="component" value="Unassembled WGS sequence"/>
</dbReference>
<keyword evidence="1" id="KW-0812">Transmembrane</keyword>
<feature type="transmembrane region" description="Helical" evidence="1">
    <location>
        <begin position="13"/>
        <end position="34"/>
    </location>
</feature>
<feature type="transmembrane region" description="Helical" evidence="1">
    <location>
        <begin position="40"/>
        <end position="60"/>
    </location>
</feature>
<evidence type="ECO:0000313" key="2">
    <source>
        <dbReference type="EMBL" id="MCZ4297331.1"/>
    </source>
</evidence>
<evidence type="ECO:0000313" key="3">
    <source>
        <dbReference type="Proteomes" id="UP001083770"/>
    </source>
</evidence>
<accession>A0ABT4LSN1</accession>
<organism evidence="2 3">
    <name type="scientific">Henriciella marina</name>
    <dbReference type="NCBI Taxonomy" id="453851"/>
    <lineage>
        <taxon>Bacteria</taxon>
        <taxon>Pseudomonadati</taxon>
        <taxon>Pseudomonadota</taxon>
        <taxon>Alphaproteobacteria</taxon>
        <taxon>Hyphomonadales</taxon>
        <taxon>Hyphomonadaceae</taxon>
        <taxon>Henriciella</taxon>
    </lineage>
</organism>
<dbReference type="EMBL" id="JAPWGW010000001">
    <property type="protein sequence ID" value="MCZ4297331.1"/>
    <property type="molecule type" value="Genomic_DNA"/>
</dbReference>
<keyword evidence="1" id="KW-0472">Membrane</keyword>
<feature type="transmembrane region" description="Helical" evidence="1">
    <location>
        <begin position="72"/>
        <end position="94"/>
    </location>
</feature>
<keyword evidence="3" id="KW-1185">Reference proteome</keyword>
<name>A0ABT4LSN1_9PROT</name>
<reference evidence="2" key="1">
    <citation type="submission" date="2022-12" db="EMBL/GenBank/DDBJ databases">
        <title>Bacterial isolates from different developmental stages of Nematostella vectensis.</title>
        <authorList>
            <person name="Fraune S."/>
        </authorList>
    </citation>
    <scope>NUCLEOTIDE SEQUENCE</scope>
    <source>
        <strain evidence="2">G21632-S1</strain>
    </source>
</reference>
<comment type="caution">
    <text evidence="2">The sequence shown here is derived from an EMBL/GenBank/DDBJ whole genome shotgun (WGS) entry which is preliminary data.</text>
</comment>
<evidence type="ECO:0000256" key="1">
    <source>
        <dbReference type="SAM" id="Phobius"/>
    </source>
</evidence>